<evidence type="ECO:0000313" key="2">
    <source>
        <dbReference type="EMBL" id="CAL1539653.1"/>
    </source>
</evidence>
<proteinExistence type="predicted"/>
<feature type="chain" id="PRO_5043718706" evidence="1">
    <location>
        <begin position="24"/>
        <end position="246"/>
    </location>
</feature>
<feature type="non-terminal residue" evidence="2">
    <location>
        <position position="246"/>
    </location>
</feature>
<dbReference type="Proteomes" id="UP001497497">
    <property type="component" value="Unassembled WGS sequence"/>
</dbReference>
<accession>A0AAV2I4M1</accession>
<gene>
    <name evidence="2" type="ORF">GSLYS_00013386001</name>
</gene>
<organism evidence="2 3">
    <name type="scientific">Lymnaea stagnalis</name>
    <name type="common">Great pond snail</name>
    <name type="synonym">Helix stagnalis</name>
    <dbReference type="NCBI Taxonomy" id="6523"/>
    <lineage>
        <taxon>Eukaryota</taxon>
        <taxon>Metazoa</taxon>
        <taxon>Spiralia</taxon>
        <taxon>Lophotrochozoa</taxon>
        <taxon>Mollusca</taxon>
        <taxon>Gastropoda</taxon>
        <taxon>Heterobranchia</taxon>
        <taxon>Euthyneura</taxon>
        <taxon>Panpulmonata</taxon>
        <taxon>Hygrophila</taxon>
        <taxon>Lymnaeoidea</taxon>
        <taxon>Lymnaeidae</taxon>
        <taxon>Lymnaea</taxon>
    </lineage>
</organism>
<feature type="signal peptide" evidence="1">
    <location>
        <begin position="1"/>
        <end position="23"/>
    </location>
</feature>
<keyword evidence="3" id="KW-1185">Reference proteome</keyword>
<keyword evidence="1" id="KW-0732">Signal</keyword>
<evidence type="ECO:0000256" key="1">
    <source>
        <dbReference type="SAM" id="SignalP"/>
    </source>
</evidence>
<dbReference type="EMBL" id="CAXITT010000349">
    <property type="protein sequence ID" value="CAL1539653.1"/>
    <property type="molecule type" value="Genomic_DNA"/>
</dbReference>
<name>A0AAV2I4M1_LYMST</name>
<comment type="caution">
    <text evidence="2">The sequence shown here is derived from an EMBL/GenBank/DDBJ whole genome shotgun (WGS) entry which is preliminary data.</text>
</comment>
<dbReference type="AlphaFoldDB" id="A0AAV2I4M1"/>
<protein>
    <submittedName>
        <fullName evidence="2">Uncharacterized protein</fullName>
    </submittedName>
</protein>
<evidence type="ECO:0000313" key="3">
    <source>
        <dbReference type="Proteomes" id="UP001497497"/>
    </source>
</evidence>
<reference evidence="2 3" key="1">
    <citation type="submission" date="2024-04" db="EMBL/GenBank/DDBJ databases">
        <authorList>
            <consortium name="Genoscope - CEA"/>
            <person name="William W."/>
        </authorList>
    </citation>
    <scope>NUCLEOTIDE SEQUENCE [LARGE SCALE GENOMIC DNA]</scope>
</reference>
<sequence>MSAETVKATVVYLLAACFSVCAAGNSGNSYVLPNNYFYAPNQGNAIQDPYLRTLDNFLSMISFESQDQCIEIMCAPLPSKDSYRTPVVFRKVENSNDVPRYFPGQSQQNLYPFGQFDELQRALGENSKFVRDERGNILGVAASNPYYQAKDQGQSGYYSNNDSQPRPVQPVFPANSDVCCTTEEAYFINSTLTDIFGVRRVIAQDWQRGSLQFIRHGFCGTRGVCPGECIQIFVNTPLIISPPDPG</sequence>